<feature type="domain" description="Tyrosine specific protein phosphatases" evidence="9">
    <location>
        <begin position="125"/>
        <end position="183"/>
    </location>
</feature>
<reference evidence="10 11" key="1">
    <citation type="submission" date="2020-04" db="EMBL/GenBank/DDBJ databases">
        <title>Chromosome-level genome assembly of a cyprinid fish Onychostoma macrolepis by integration of Nanopore Sequencing, Bionano and Hi-C technology.</title>
        <authorList>
            <person name="Wang D."/>
        </authorList>
    </citation>
    <scope>NUCLEOTIDE SEQUENCE [LARGE SCALE GENOMIC DNA]</scope>
    <source>
        <strain evidence="10">SWU-2019</strain>
        <tissue evidence="10">Muscle</tissue>
    </source>
</reference>
<dbReference type="InterPro" id="IPR000340">
    <property type="entry name" value="Dual-sp_phosphatase_cat-dom"/>
</dbReference>
<dbReference type="InterPro" id="IPR029021">
    <property type="entry name" value="Prot-tyrosine_phosphatase-like"/>
</dbReference>
<comment type="similarity">
    <text evidence="1">Belongs to the protein-tyrosine phosphatase family. Non-receptor class dual specificity subfamily.</text>
</comment>
<dbReference type="PANTHER" id="PTHR45682:SF19">
    <property type="entry name" value="DUAL SPECIFICITY PROTEIN PHOSPHATASE 3-LIKE ISOFORM X2"/>
    <property type="match status" value="1"/>
</dbReference>
<dbReference type="PANTHER" id="PTHR45682">
    <property type="entry name" value="AGAP008228-PA"/>
    <property type="match status" value="1"/>
</dbReference>
<feature type="active site" description="Phosphocysteine intermediate" evidence="6">
    <location>
        <position position="149"/>
    </location>
</feature>
<evidence type="ECO:0000256" key="6">
    <source>
        <dbReference type="PIRSR" id="PIRSR620405-1"/>
    </source>
</evidence>
<dbReference type="PRINTS" id="PR01908">
    <property type="entry name" value="ADSPHPHTASE"/>
</dbReference>
<evidence type="ECO:0008006" key="12">
    <source>
        <dbReference type="Google" id="ProtNLM"/>
    </source>
</evidence>
<evidence type="ECO:0000256" key="3">
    <source>
        <dbReference type="ARBA" id="ARBA00022912"/>
    </source>
</evidence>
<dbReference type="InterPro" id="IPR016130">
    <property type="entry name" value="Tyr_Pase_AS"/>
</dbReference>
<feature type="compositionally biased region" description="Acidic residues" evidence="7">
    <location>
        <begin position="36"/>
        <end position="47"/>
    </location>
</feature>
<dbReference type="PROSITE" id="PS50056">
    <property type="entry name" value="TYR_PHOSPHATASE_2"/>
    <property type="match status" value="1"/>
</dbReference>
<dbReference type="GO" id="GO:0043409">
    <property type="term" value="P:negative regulation of MAPK cascade"/>
    <property type="evidence" value="ECO:0007669"/>
    <property type="project" value="TreeGrafter"/>
</dbReference>
<dbReference type="GO" id="GO:0033549">
    <property type="term" value="F:MAP kinase phosphatase activity"/>
    <property type="evidence" value="ECO:0007669"/>
    <property type="project" value="TreeGrafter"/>
</dbReference>
<proteinExistence type="inferred from homology"/>
<evidence type="ECO:0000256" key="1">
    <source>
        <dbReference type="ARBA" id="ARBA00008601"/>
    </source>
</evidence>
<dbReference type="Proteomes" id="UP000579812">
    <property type="component" value="Unassembled WGS sequence"/>
</dbReference>
<dbReference type="GO" id="GO:0004722">
    <property type="term" value="F:protein serine/threonine phosphatase activity"/>
    <property type="evidence" value="ECO:0007669"/>
    <property type="project" value="UniProtKB-EC"/>
</dbReference>
<protein>
    <recommendedName>
        <fullName evidence="12">Protein-serine/threonine phosphatase</fullName>
    </recommendedName>
</protein>
<dbReference type="GO" id="GO:0005737">
    <property type="term" value="C:cytoplasm"/>
    <property type="evidence" value="ECO:0007669"/>
    <property type="project" value="TreeGrafter"/>
</dbReference>
<feature type="domain" description="Tyrosine-protein phosphatase" evidence="8">
    <location>
        <begin position="32"/>
        <end position="204"/>
    </location>
</feature>
<evidence type="ECO:0000259" key="8">
    <source>
        <dbReference type="PROSITE" id="PS50054"/>
    </source>
</evidence>
<dbReference type="Pfam" id="PF00782">
    <property type="entry name" value="DSPc"/>
    <property type="match status" value="1"/>
</dbReference>
<evidence type="ECO:0000256" key="4">
    <source>
        <dbReference type="ARBA" id="ARBA00047761"/>
    </source>
</evidence>
<keyword evidence="11" id="KW-1185">Reference proteome</keyword>
<dbReference type="InterPro" id="IPR000387">
    <property type="entry name" value="Tyr_Pase_dom"/>
</dbReference>
<dbReference type="SMART" id="SM00195">
    <property type="entry name" value="DSPc"/>
    <property type="match status" value="1"/>
</dbReference>
<dbReference type="InterPro" id="IPR020422">
    <property type="entry name" value="TYR_PHOSPHATASE_DUAL_dom"/>
</dbReference>
<keyword evidence="3" id="KW-0904">Protein phosphatase</keyword>
<evidence type="ECO:0000256" key="2">
    <source>
        <dbReference type="ARBA" id="ARBA00022801"/>
    </source>
</evidence>
<keyword evidence="2" id="KW-0378">Hydrolase</keyword>
<dbReference type="PROSITE" id="PS50054">
    <property type="entry name" value="TYR_PHOSPHATASE_DUAL"/>
    <property type="match status" value="1"/>
</dbReference>
<evidence type="ECO:0000256" key="7">
    <source>
        <dbReference type="SAM" id="MobiDB-lite"/>
    </source>
</evidence>
<dbReference type="EMBL" id="JAAMOB010000004">
    <property type="protein sequence ID" value="KAF4114349.1"/>
    <property type="molecule type" value="Genomic_DNA"/>
</dbReference>
<comment type="caution">
    <text evidence="10">The sequence shown here is derived from an EMBL/GenBank/DDBJ whole genome shotgun (WGS) entry which is preliminary data.</text>
</comment>
<accession>A0A7J6D513</accession>
<gene>
    <name evidence="10" type="ORF">G5714_004572</name>
</gene>
<dbReference type="AlphaFoldDB" id="A0A7J6D513"/>
<organism evidence="10 11">
    <name type="scientific">Onychostoma macrolepis</name>
    <dbReference type="NCBI Taxonomy" id="369639"/>
    <lineage>
        <taxon>Eukaryota</taxon>
        <taxon>Metazoa</taxon>
        <taxon>Chordata</taxon>
        <taxon>Craniata</taxon>
        <taxon>Vertebrata</taxon>
        <taxon>Euteleostomi</taxon>
        <taxon>Actinopterygii</taxon>
        <taxon>Neopterygii</taxon>
        <taxon>Teleostei</taxon>
        <taxon>Ostariophysi</taxon>
        <taxon>Cypriniformes</taxon>
        <taxon>Cyprinidae</taxon>
        <taxon>Acrossocheilinae</taxon>
        <taxon>Onychostoma</taxon>
    </lineage>
</organism>
<evidence type="ECO:0000256" key="5">
    <source>
        <dbReference type="ARBA" id="ARBA00048336"/>
    </source>
</evidence>
<sequence length="325" mass="37150">MKRSADLTEPAGGSRAKDQADINVSPETTERNPTETDVDLVDTEQSSDPDLNCFKTESQAKTELSMLQMYIRKSVIRLLDRLDECFLHWTPVSEVWPSAFIGNQQTAMDRVKLEKMGVTHILNAAYFFSAAEFIHKALSKPENKVLVHCLQGVSRSSTLFLAYLMIHHDMRLEDAIDHVTCKRRIQPNIGFLNQLTLLNLNLVRQRELQLRKQLNIENIVMLVPVSESQVKLRKHMRHIMIHLKQLLQKCTLDWTPVTEVWPNVFIGNEETAMDRVRLKEMGVTHILNAAAVKKSLKVLLGMSSKEDLLEKVNTGAKYYKGMNIT</sequence>
<comment type="catalytic activity">
    <reaction evidence="4">
        <text>O-phospho-L-seryl-[protein] + H2O = L-seryl-[protein] + phosphate</text>
        <dbReference type="Rhea" id="RHEA:20629"/>
        <dbReference type="Rhea" id="RHEA-COMP:9863"/>
        <dbReference type="Rhea" id="RHEA-COMP:11604"/>
        <dbReference type="ChEBI" id="CHEBI:15377"/>
        <dbReference type="ChEBI" id="CHEBI:29999"/>
        <dbReference type="ChEBI" id="CHEBI:43474"/>
        <dbReference type="ChEBI" id="CHEBI:83421"/>
        <dbReference type="EC" id="3.1.3.16"/>
    </reaction>
</comment>
<evidence type="ECO:0000313" key="11">
    <source>
        <dbReference type="Proteomes" id="UP000579812"/>
    </source>
</evidence>
<dbReference type="SUPFAM" id="SSF52799">
    <property type="entry name" value="(Phosphotyrosine protein) phosphatases II"/>
    <property type="match status" value="2"/>
</dbReference>
<name>A0A7J6D513_9TELE</name>
<evidence type="ECO:0000313" key="10">
    <source>
        <dbReference type="EMBL" id="KAF4114349.1"/>
    </source>
</evidence>
<dbReference type="GO" id="GO:0008138">
    <property type="term" value="F:protein tyrosine/serine/threonine phosphatase activity"/>
    <property type="evidence" value="ECO:0007669"/>
    <property type="project" value="InterPro"/>
</dbReference>
<evidence type="ECO:0000259" key="9">
    <source>
        <dbReference type="PROSITE" id="PS50056"/>
    </source>
</evidence>
<feature type="region of interest" description="Disordered" evidence="7">
    <location>
        <begin position="1"/>
        <end position="49"/>
    </location>
</feature>
<dbReference type="InterPro" id="IPR020405">
    <property type="entry name" value="Atypical_DUSP_subfamA"/>
</dbReference>
<comment type="catalytic activity">
    <reaction evidence="5">
        <text>O-phospho-L-threonyl-[protein] + H2O = L-threonyl-[protein] + phosphate</text>
        <dbReference type="Rhea" id="RHEA:47004"/>
        <dbReference type="Rhea" id="RHEA-COMP:11060"/>
        <dbReference type="Rhea" id="RHEA-COMP:11605"/>
        <dbReference type="ChEBI" id="CHEBI:15377"/>
        <dbReference type="ChEBI" id="CHEBI:30013"/>
        <dbReference type="ChEBI" id="CHEBI:43474"/>
        <dbReference type="ChEBI" id="CHEBI:61977"/>
        <dbReference type="EC" id="3.1.3.16"/>
    </reaction>
</comment>
<dbReference type="PROSITE" id="PS00383">
    <property type="entry name" value="TYR_PHOSPHATASE_1"/>
    <property type="match status" value="1"/>
</dbReference>
<dbReference type="Gene3D" id="3.90.190.10">
    <property type="entry name" value="Protein tyrosine phosphatase superfamily"/>
    <property type="match status" value="3"/>
</dbReference>